<dbReference type="SMART" id="SM00849">
    <property type="entry name" value="Lactamase_B"/>
    <property type="match status" value="1"/>
</dbReference>
<dbReference type="PANTHER" id="PTHR42978">
    <property type="entry name" value="QUORUM-QUENCHING LACTONASE YTNP-RELATED-RELATED"/>
    <property type="match status" value="1"/>
</dbReference>
<dbReference type="InterPro" id="IPR001279">
    <property type="entry name" value="Metallo-B-lactamas"/>
</dbReference>
<protein>
    <recommendedName>
        <fullName evidence="5">Metallo-beta-lactamase domain-containing protein</fullName>
    </recommendedName>
</protein>
<name>A0ABP0BSM2_9PEZI</name>
<comment type="similarity">
    <text evidence="1">Belongs to the metallo-beta-lactamase superfamily.</text>
</comment>
<organism evidence="6 7">
    <name type="scientific">Sporothrix bragantina</name>
    <dbReference type="NCBI Taxonomy" id="671064"/>
    <lineage>
        <taxon>Eukaryota</taxon>
        <taxon>Fungi</taxon>
        <taxon>Dikarya</taxon>
        <taxon>Ascomycota</taxon>
        <taxon>Pezizomycotina</taxon>
        <taxon>Sordariomycetes</taxon>
        <taxon>Sordariomycetidae</taxon>
        <taxon>Ophiostomatales</taxon>
        <taxon>Ophiostomataceae</taxon>
        <taxon>Sporothrix</taxon>
    </lineage>
</organism>
<evidence type="ECO:0000256" key="1">
    <source>
        <dbReference type="ARBA" id="ARBA00007749"/>
    </source>
</evidence>
<keyword evidence="3" id="KW-0378">Hydrolase</keyword>
<accession>A0ABP0BSM2</accession>
<evidence type="ECO:0000256" key="4">
    <source>
        <dbReference type="ARBA" id="ARBA00022833"/>
    </source>
</evidence>
<dbReference type="InterPro" id="IPR051013">
    <property type="entry name" value="MBL_superfamily_lactonases"/>
</dbReference>
<sequence>MPAMKLVDIPKGSVPVTVRLINPVNFGPAIIKRFMAPPVPGTDSWVSPSPSLSFLLEHPSGRKLVWDLGIRKDYENYAPSIANYIPTTGYKFEDLRNVADILEENGVKTSEIEAIIWSHWHWDHIGDPSSFPSSVDLIVGRGFKEAMLPGAPANLTSPIQESDYAGRALREIGFDGEHTYKIGQFEAFDYFGDGSLFLLDTPGHAVGHLSALVRTTVDKATSKDTFVLLGGDVCHYSGILRPSAHLPVPQEILPHPCCTAGTVDASTVTGAFCPGTAFDELQKERGREPTDTLYDLTFGLDVRLATQTVGKLQELDCDENVFVIIAHDRFVRDVVPHFPASINEWHAKGWGEHVRWAFLGDLDTYWKSKGLI</sequence>
<dbReference type="PANTHER" id="PTHR42978:SF5">
    <property type="entry name" value="METALLO-BETA-LACTAMASE DOMAIN-CONTAINING PROTEIN"/>
    <property type="match status" value="1"/>
</dbReference>
<keyword evidence="4" id="KW-0862">Zinc</keyword>
<evidence type="ECO:0000256" key="2">
    <source>
        <dbReference type="ARBA" id="ARBA00022723"/>
    </source>
</evidence>
<reference evidence="6 7" key="1">
    <citation type="submission" date="2024-01" db="EMBL/GenBank/DDBJ databases">
        <authorList>
            <person name="Allen C."/>
            <person name="Tagirdzhanova G."/>
        </authorList>
    </citation>
    <scope>NUCLEOTIDE SEQUENCE [LARGE SCALE GENOMIC DNA]</scope>
</reference>
<dbReference type="Pfam" id="PF00753">
    <property type="entry name" value="Lactamase_B"/>
    <property type="match status" value="1"/>
</dbReference>
<evidence type="ECO:0000256" key="3">
    <source>
        <dbReference type="ARBA" id="ARBA00022801"/>
    </source>
</evidence>
<dbReference type="EMBL" id="CAWUHC010000040">
    <property type="protein sequence ID" value="CAK7222655.1"/>
    <property type="molecule type" value="Genomic_DNA"/>
</dbReference>
<evidence type="ECO:0000259" key="5">
    <source>
        <dbReference type="SMART" id="SM00849"/>
    </source>
</evidence>
<feature type="domain" description="Metallo-beta-lactamase" evidence="5">
    <location>
        <begin position="50"/>
        <end position="276"/>
    </location>
</feature>
<keyword evidence="2" id="KW-0479">Metal-binding</keyword>
<dbReference type="Proteomes" id="UP001642406">
    <property type="component" value="Unassembled WGS sequence"/>
</dbReference>
<keyword evidence="7" id="KW-1185">Reference proteome</keyword>
<dbReference type="InterPro" id="IPR036866">
    <property type="entry name" value="RibonucZ/Hydroxyglut_hydro"/>
</dbReference>
<dbReference type="SUPFAM" id="SSF56281">
    <property type="entry name" value="Metallo-hydrolase/oxidoreductase"/>
    <property type="match status" value="1"/>
</dbReference>
<proteinExistence type="inferred from homology"/>
<comment type="caution">
    <text evidence="6">The sequence shown here is derived from an EMBL/GenBank/DDBJ whole genome shotgun (WGS) entry which is preliminary data.</text>
</comment>
<evidence type="ECO:0000313" key="7">
    <source>
        <dbReference type="Proteomes" id="UP001642406"/>
    </source>
</evidence>
<dbReference type="Gene3D" id="3.60.15.10">
    <property type="entry name" value="Ribonuclease Z/Hydroxyacylglutathione hydrolase-like"/>
    <property type="match status" value="1"/>
</dbReference>
<gene>
    <name evidence="6" type="ORF">SBRCBS47491_004933</name>
</gene>
<evidence type="ECO:0000313" key="6">
    <source>
        <dbReference type="EMBL" id="CAK7222655.1"/>
    </source>
</evidence>
<dbReference type="CDD" id="cd07730">
    <property type="entry name" value="metallo-hydrolase-like_MBL-fold"/>
    <property type="match status" value="1"/>
</dbReference>